<dbReference type="AlphaFoldDB" id="A0A8J6IPB2"/>
<comment type="caution">
    <text evidence="3">The sequence shown here is derived from an EMBL/GenBank/DDBJ whole genome shotgun (WGS) entry which is preliminary data.</text>
</comment>
<feature type="transmembrane region" description="Helical" evidence="2">
    <location>
        <begin position="110"/>
        <end position="129"/>
    </location>
</feature>
<dbReference type="Pfam" id="PF13425">
    <property type="entry name" value="O-antigen_lig"/>
    <property type="match status" value="1"/>
</dbReference>
<proteinExistence type="predicted"/>
<gene>
    <name evidence="3" type="ORF">H8K20_08395</name>
</gene>
<feature type="transmembrane region" description="Helical" evidence="2">
    <location>
        <begin position="450"/>
        <end position="477"/>
    </location>
</feature>
<keyword evidence="3" id="KW-0436">Ligase</keyword>
<evidence type="ECO:0000313" key="4">
    <source>
        <dbReference type="Proteomes" id="UP000597668"/>
    </source>
</evidence>
<keyword evidence="4" id="KW-1185">Reference proteome</keyword>
<feature type="transmembrane region" description="Helical" evidence="2">
    <location>
        <begin position="512"/>
        <end position="529"/>
    </location>
</feature>
<organism evidence="3 4">
    <name type="scientific">Neobittarella massiliensis</name>
    <name type="common">ex Bilen et al. 2018</name>
    <dbReference type="NCBI Taxonomy" id="2041842"/>
    <lineage>
        <taxon>Bacteria</taxon>
        <taxon>Bacillati</taxon>
        <taxon>Bacillota</taxon>
        <taxon>Clostridia</taxon>
        <taxon>Eubacteriales</taxon>
        <taxon>Oscillospiraceae</taxon>
        <taxon>Neobittarella (ex Bilen et al. 2018)</taxon>
    </lineage>
</organism>
<evidence type="ECO:0000313" key="3">
    <source>
        <dbReference type="EMBL" id="MBC3516415.1"/>
    </source>
</evidence>
<dbReference type="EMBL" id="JACOGI010000001">
    <property type="protein sequence ID" value="MBC3516415.1"/>
    <property type="molecule type" value="Genomic_DNA"/>
</dbReference>
<feature type="transmembrane region" description="Helical" evidence="2">
    <location>
        <begin position="271"/>
        <end position="288"/>
    </location>
</feature>
<dbReference type="RefSeq" id="WP_186488076.1">
    <property type="nucleotide sequence ID" value="NZ_JACOGI010000001.1"/>
</dbReference>
<feature type="transmembrane region" description="Helical" evidence="2">
    <location>
        <begin position="73"/>
        <end position="90"/>
    </location>
</feature>
<protein>
    <submittedName>
        <fullName evidence="3">O-antigen ligase family protein</fullName>
    </submittedName>
</protein>
<feature type="compositionally biased region" description="Low complexity" evidence="1">
    <location>
        <begin position="317"/>
        <end position="337"/>
    </location>
</feature>
<name>A0A8J6IPB2_9FIRM</name>
<keyword evidence="2" id="KW-0812">Transmembrane</keyword>
<evidence type="ECO:0000256" key="2">
    <source>
        <dbReference type="SAM" id="Phobius"/>
    </source>
</evidence>
<feature type="transmembrane region" description="Helical" evidence="2">
    <location>
        <begin position="194"/>
        <end position="215"/>
    </location>
</feature>
<reference evidence="3" key="1">
    <citation type="submission" date="2020-08" db="EMBL/GenBank/DDBJ databases">
        <authorList>
            <person name="Liu C."/>
            <person name="Sun Q."/>
        </authorList>
    </citation>
    <scope>NUCLEOTIDE SEQUENCE</scope>
    <source>
        <strain evidence="3">NSJ-65</strain>
    </source>
</reference>
<keyword evidence="2" id="KW-1133">Transmembrane helix</keyword>
<accession>A0A8J6IPB2</accession>
<feature type="transmembrane region" description="Helical" evidence="2">
    <location>
        <begin position="38"/>
        <end position="61"/>
    </location>
</feature>
<feature type="transmembrane region" description="Helical" evidence="2">
    <location>
        <begin position="222"/>
        <end position="239"/>
    </location>
</feature>
<feature type="transmembrane region" description="Helical" evidence="2">
    <location>
        <begin position="136"/>
        <end position="157"/>
    </location>
</feature>
<dbReference type="Proteomes" id="UP000597668">
    <property type="component" value="Unassembled WGS sequence"/>
</dbReference>
<feature type="region of interest" description="Disordered" evidence="1">
    <location>
        <begin position="310"/>
        <end position="352"/>
    </location>
</feature>
<dbReference type="InterPro" id="IPR049504">
    <property type="entry name" value="O-antigen_lig"/>
</dbReference>
<sequence>MTEESKIKKSLQIFLIGFILLQPFLDTIYLYSENVISIFGFSPSTIVRFAAVAVLLAALLFAKWVPAKTKIVIGAYLGVVLIYFVLHHLAAGSFVLHNGKVLDYSILSEFFYVCRLTLPILLIFITYYIGVPLKSILKVFVWLSLIMSSIIIASNLLCISLDSYTNETIKANIFSWFTDGYRLAGFNGLASKGFFYFANQISAVFMMIFPIVFLVAVRQKSILAGATLILQSIAMIMLGTKIATFGMVLAMVFCLCVYLFFVIIHKEKWNWIALSVSLLVLLLGVILIPRSPALFRLDVHNNTVSINQQSEVDETSSKSSSVPQSSASSASVSVSSSRAEKTQVGGQSGSIPNASLTKEEKLQYIEENYERLKINKRFILEAYPYEYDPDFWYDILCQPAEKRLDNRFIELSMIQRAKVLGATEIHDLFGISYNKMSSFFNVERDIVSQYYSMGIIGVILFFGPFFLFLLGALYLLFRNFKKNFHITNVLLTAPLAIVLLAGFISGNTLDNMFVTILMGFLCAGLCKSLREAPMQ</sequence>
<feature type="transmembrane region" description="Helical" evidence="2">
    <location>
        <begin position="245"/>
        <end position="264"/>
    </location>
</feature>
<evidence type="ECO:0000256" key="1">
    <source>
        <dbReference type="SAM" id="MobiDB-lite"/>
    </source>
</evidence>
<dbReference type="GO" id="GO:0016874">
    <property type="term" value="F:ligase activity"/>
    <property type="evidence" value="ECO:0007669"/>
    <property type="project" value="UniProtKB-KW"/>
</dbReference>
<feature type="transmembrane region" description="Helical" evidence="2">
    <location>
        <begin position="489"/>
        <end position="506"/>
    </location>
</feature>
<feature type="transmembrane region" description="Helical" evidence="2">
    <location>
        <begin position="12"/>
        <end position="32"/>
    </location>
</feature>
<keyword evidence="2" id="KW-0472">Membrane</keyword>